<protein>
    <submittedName>
        <fullName evidence="2">Uncharacterized protein</fullName>
    </submittedName>
</protein>
<dbReference type="Proteomes" id="UP000215223">
    <property type="component" value="Unassembled WGS sequence"/>
</dbReference>
<dbReference type="AlphaFoldDB" id="A0A229RYP2"/>
<comment type="caution">
    <text evidence="2">The sequence shown here is derived from an EMBL/GenBank/DDBJ whole genome shotgun (WGS) entry which is preliminary data.</text>
</comment>
<dbReference type="EMBL" id="NMQT01000092">
    <property type="protein sequence ID" value="OXM51599.1"/>
    <property type="molecule type" value="Genomic_DNA"/>
</dbReference>
<feature type="region of interest" description="Disordered" evidence="1">
    <location>
        <begin position="31"/>
        <end position="72"/>
    </location>
</feature>
<keyword evidence="3" id="KW-1185">Reference proteome</keyword>
<organism evidence="2 3">
    <name type="scientific">Amycolatopsis thailandensis</name>
    <dbReference type="NCBI Taxonomy" id="589330"/>
    <lineage>
        <taxon>Bacteria</taxon>
        <taxon>Bacillati</taxon>
        <taxon>Actinomycetota</taxon>
        <taxon>Actinomycetes</taxon>
        <taxon>Pseudonocardiales</taxon>
        <taxon>Pseudonocardiaceae</taxon>
        <taxon>Amycolatopsis</taxon>
    </lineage>
</organism>
<name>A0A229RYP2_9PSEU</name>
<reference evidence="2 3" key="1">
    <citation type="submission" date="2017-07" db="EMBL/GenBank/DDBJ databases">
        <title>Amycolatopsis thailandensis Genome sequencing and assembly.</title>
        <authorList>
            <person name="Kaur N."/>
            <person name="Mayilraj S."/>
        </authorList>
    </citation>
    <scope>NUCLEOTIDE SEQUENCE [LARGE SCALE GENOMIC DNA]</scope>
    <source>
        <strain evidence="2 3">JCM 16380</strain>
    </source>
</reference>
<evidence type="ECO:0000256" key="1">
    <source>
        <dbReference type="SAM" id="MobiDB-lite"/>
    </source>
</evidence>
<evidence type="ECO:0000313" key="3">
    <source>
        <dbReference type="Proteomes" id="UP000215223"/>
    </source>
</evidence>
<gene>
    <name evidence="2" type="ORF">CFP71_25125</name>
</gene>
<accession>A0A229RYP2</accession>
<evidence type="ECO:0000313" key="2">
    <source>
        <dbReference type="EMBL" id="OXM51599.1"/>
    </source>
</evidence>
<sequence>MIGHARNLYSRRSFTATFKITSAEAPHASDFRLFPHKDQPSHHRRASVTGLSRTATDGRLSSADRPINAQYV</sequence>
<proteinExistence type="predicted"/>
<feature type="compositionally biased region" description="Basic and acidic residues" evidence="1">
    <location>
        <begin position="31"/>
        <end position="41"/>
    </location>
</feature>